<dbReference type="RefSeq" id="WP_146535233.1">
    <property type="nucleotide sequence ID" value="NZ_SJPX01000003.1"/>
</dbReference>
<comment type="caution">
    <text evidence="1">The sequence shown here is derived from an EMBL/GenBank/DDBJ whole genome shotgun (WGS) entry which is preliminary data.</text>
</comment>
<dbReference type="OrthoDB" id="274026at2"/>
<accession>A0A5C6ESN2</accession>
<protein>
    <submittedName>
        <fullName evidence="1">Uncharacterized protein</fullName>
    </submittedName>
</protein>
<dbReference type="AlphaFoldDB" id="A0A5C6ESN2"/>
<dbReference type="Proteomes" id="UP000317977">
    <property type="component" value="Unassembled WGS sequence"/>
</dbReference>
<evidence type="ECO:0000313" key="1">
    <source>
        <dbReference type="EMBL" id="TWU52008.1"/>
    </source>
</evidence>
<gene>
    <name evidence="1" type="ORF">Poly59_36050</name>
</gene>
<dbReference type="EMBL" id="SJPX01000003">
    <property type="protein sequence ID" value="TWU52008.1"/>
    <property type="molecule type" value="Genomic_DNA"/>
</dbReference>
<keyword evidence="2" id="KW-1185">Reference proteome</keyword>
<organism evidence="1 2">
    <name type="scientific">Rubripirellula reticaptiva</name>
    <dbReference type="NCBI Taxonomy" id="2528013"/>
    <lineage>
        <taxon>Bacteria</taxon>
        <taxon>Pseudomonadati</taxon>
        <taxon>Planctomycetota</taxon>
        <taxon>Planctomycetia</taxon>
        <taxon>Pirellulales</taxon>
        <taxon>Pirellulaceae</taxon>
        <taxon>Rubripirellula</taxon>
    </lineage>
</organism>
<proteinExistence type="predicted"/>
<name>A0A5C6ESN2_9BACT</name>
<sequence>MLDLDHPDTPPTFAISREGDAILSIAKRMTLVSTEAKQALLSRSIAHFAKMRSITIEHWGESKPKLDAIDLLQHDLQRLALQNSTNDFVNDWRGKLCTVCGASITNLEKYSDMLYCPKCLDVIDGGRDAVDQAFGLICI</sequence>
<reference evidence="1 2" key="1">
    <citation type="submission" date="2019-02" db="EMBL/GenBank/DDBJ databases">
        <title>Deep-cultivation of Planctomycetes and their phenomic and genomic characterization uncovers novel biology.</title>
        <authorList>
            <person name="Wiegand S."/>
            <person name="Jogler M."/>
            <person name="Boedeker C."/>
            <person name="Pinto D."/>
            <person name="Vollmers J."/>
            <person name="Rivas-Marin E."/>
            <person name="Kohn T."/>
            <person name="Peeters S.H."/>
            <person name="Heuer A."/>
            <person name="Rast P."/>
            <person name="Oberbeckmann S."/>
            <person name="Bunk B."/>
            <person name="Jeske O."/>
            <person name="Meyerdierks A."/>
            <person name="Storesund J.E."/>
            <person name="Kallscheuer N."/>
            <person name="Luecker S."/>
            <person name="Lage O.M."/>
            <person name="Pohl T."/>
            <person name="Merkel B.J."/>
            <person name="Hornburger P."/>
            <person name="Mueller R.-W."/>
            <person name="Bruemmer F."/>
            <person name="Labrenz M."/>
            <person name="Spormann A.M."/>
            <person name="Op Den Camp H."/>
            <person name="Overmann J."/>
            <person name="Amann R."/>
            <person name="Jetten M.S.M."/>
            <person name="Mascher T."/>
            <person name="Medema M.H."/>
            <person name="Devos D.P."/>
            <person name="Kaster A.-K."/>
            <person name="Ovreas L."/>
            <person name="Rohde M."/>
            <person name="Galperin M.Y."/>
            <person name="Jogler C."/>
        </authorList>
    </citation>
    <scope>NUCLEOTIDE SEQUENCE [LARGE SCALE GENOMIC DNA]</scope>
    <source>
        <strain evidence="1 2">Poly59</strain>
    </source>
</reference>
<evidence type="ECO:0000313" key="2">
    <source>
        <dbReference type="Proteomes" id="UP000317977"/>
    </source>
</evidence>